<organism evidence="5 6">
    <name type="scientific">Porphyridium purpureum</name>
    <name type="common">Red alga</name>
    <name type="synonym">Porphyridium cruentum</name>
    <dbReference type="NCBI Taxonomy" id="35688"/>
    <lineage>
        <taxon>Eukaryota</taxon>
        <taxon>Rhodophyta</taxon>
        <taxon>Bangiophyceae</taxon>
        <taxon>Porphyridiales</taxon>
        <taxon>Porphyridiaceae</taxon>
        <taxon>Porphyridium</taxon>
    </lineage>
</organism>
<evidence type="ECO:0000256" key="2">
    <source>
        <dbReference type="ARBA" id="ARBA00022980"/>
    </source>
</evidence>
<dbReference type="GO" id="GO:0006412">
    <property type="term" value="P:translation"/>
    <property type="evidence" value="ECO:0007669"/>
    <property type="project" value="InterPro"/>
</dbReference>
<accession>A0A5J4YMI0</accession>
<dbReference type="AlphaFoldDB" id="A0A5J4YMI0"/>
<comment type="similarity">
    <text evidence="1">Belongs to the eukaryotic ribosomal protein eL28 family.</text>
</comment>
<reference evidence="6" key="1">
    <citation type="journal article" date="2019" name="Nat. Commun.">
        <title>Expansion of phycobilisome linker gene families in mesophilic red algae.</title>
        <authorList>
            <person name="Lee J."/>
            <person name="Kim D."/>
            <person name="Bhattacharya D."/>
            <person name="Yoon H.S."/>
        </authorList>
    </citation>
    <scope>NUCLEOTIDE SEQUENCE [LARGE SCALE GENOMIC DNA]</scope>
    <source>
        <strain evidence="6">CCMP 1328</strain>
    </source>
</reference>
<sequence length="128" mass="14233">MSDALVWQLVRKNNCFMKKRGKFTFSAERANAAKQHTFQASGLANQKAVGVELDANKNVVMIVKSKKESNARKPKSMFMTIGMKKGSRSAIATADKYLGKYRPDLKPAVLSRISAFYRGKNKAVKSSK</sequence>
<dbReference type="OrthoDB" id="338850at2759"/>
<proteinExistence type="inferred from homology"/>
<evidence type="ECO:0000259" key="4">
    <source>
        <dbReference type="Pfam" id="PF01778"/>
    </source>
</evidence>
<name>A0A5J4YMI0_PORPP</name>
<protein>
    <submittedName>
        <fullName evidence="5">60S ribosomal protein L28</fullName>
    </submittedName>
</protein>
<dbReference type="EMBL" id="VRMN01000011">
    <property type="protein sequence ID" value="KAA8491874.1"/>
    <property type="molecule type" value="Genomic_DNA"/>
</dbReference>
<keyword evidence="6" id="KW-1185">Reference proteome</keyword>
<keyword evidence="2 5" id="KW-0689">Ribosomal protein</keyword>
<dbReference type="PANTHER" id="PTHR10544">
    <property type="entry name" value="60S RIBOSOMAL PROTEIN L28"/>
    <property type="match status" value="1"/>
</dbReference>
<dbReference type="Pfam" id="PF01778">
    <property type="entry name" value="Ribosomal_L28e"/>
    <property type="match status" value="1"/>
</dbReference>
<evidence type="ECO:0000256" key="3">
    <source>
        <dbReference type="ARBA" id="ARBA00023274"/>
    </source>
</evidence>
<dbReference type="Gene3D" id="3.30.390.110">
    <property type="match status" value="1"/>
</dbReference>
<dbReference type="GO" id="GO:1990904">
    <property type="term" value="C:ribonucleoprotein complex"/>
    <property type="evidence" value="ECO:0007669"/>
    <property type="project" value="UniProtKB-KW"/>
</dbReference>
<dbReference type="InterPro" id="IPR002672">
    <property type="entry name" value="Ribosomal_eL28"/>
</dbReference>
<dbReference type="GO" id="GO:0005840">
    <property type="term" value="C:ribosome"/>
    <property type="evidence" value="ECO:0007669"/>
    <property type="project" value="UniProtKB-KW"/>
</dbReference>
<evidence type="ECO:0000313" key="6">
    <source>
        <dbReference type="Proteomes" id="UP000324585"/>
    </source>
</evidence>
<comment type="caution">
    <text evidence="5">The sequence shown here is derived from an EMBL/GenBank/DDBJ whole genome shotgun (WGS) entry which is preliminary data.</text>
</comment>
<evidence type="ECO:0000313" key="5">
    <source>
        <dbReference type="EMBL" id="KAA8491874.1"/>
    </source>
</evidence>
<dbReference type="Proteomes" id="UP000324585">
    <property type="component" value="Unassembled WGS sequence"/>
</dbReference>
<gene>
    <name evidence="5" type="ORF">FVE85_8356</name>
</gene>
<keyword evidence="3" id="KW-0687">Ribonucleoprotein</keyword>
<feature type="domain" description="Ribosomal eL28/Mak16" evidence="4">
    <location>
        <begin position="5"/>
        <end position="118"/>
    </location>
</feature>
<evidence type="ECO:0000256" key="1">
    <source>
        <dbReference type="ARBA" id="ARBA00007926"/>
    </source>
</evidence>
<dbReference type="InterPro" id="IPR029004">
    <property type="entry name" value="Ribosomal_eL28/Mak16"/>
</dbReference>
<dbReference type="OMA" id="WMIIRNC"/>
<dbReference type="GO" id="GO:0003735">
    <property type="term" value="F:structural constituent of ribosome"/>
    <property type="evidence" value="ECO:0007669"/>
    <property type="project" value="InterPro"/>
</dbReference>